<dbReference type="OrthoDB" id="10361658at2759"/>
<name>A0A9N9HW47_9GLOM</name>
<dbReference type="AlphaFoldDB" id="A0A9N9HW47"/>
<evidence type="ECO:0000313" key="1">
    <source>
        <dbReference type="EMBL" id="CAG8709030.1"/>
    </source>
</evidence>
<keyword evidence="2" id="KW-1185">Reference proteome</keyword>
<proteinExistence type="predicted"/>
<gene>
    <name evidence="1" type="ORF">RFULGI_LOCUS10736</name>
</gene>
<comment type="caution">
    <text evidence="1">The sequence shown here is derived from an EMBL/GenBank/DDBJ whole genome shotgun (WGS) entry which is preliminary data.</text>
</comment>
<evidence type="ECO:0000313" key="2">
    <source>
        <dbReference type="Proteomes" id="UP000789396"/>
    </source>
</evidence>
<organism evidence="1 2">
    <name type="scientific">Racocetra fulgida</name>
    <dbReference type="NCBI Taxonomy" id="60492"/>
    <lineage>
        <taxon>Eukaryota</taxon>
        <taxon>Fungi</taxon>
        <taxon>Fungi incertae sedis</taxon>
        <taxon>Mucoromycota</taxon>
        <taxon>Glomeromycotina</taxon>
        <taxon>Glomeromycetes</taxon>
        <taxon>Diversisporales</taxon>
        <taxon>Gigasporaceae</taxon>
        <taxon>Racocetra</taxon>
    </lineage>
</organism>
<feature type="non-terminal residue" evidence="1">
    <location>
        <position position="67"/>
    </location>
</feature>
<dbReference type="EMBL" id="CAJVPZ010021872">
    <property type="protein sequence ID" value="CAG8709030.1"/>
    <property type="molecule type" value="Genomic_DNA"/>
</dbReference>
<accession>A0A9N9HW47</accession>
<dbReference type="Proteomes" id="UP000789396">
    <property type="component" value="Unassembled WGS sequence"/>
</dbReference>
<sequence length="67" mass="7830">MPSDDEIITSVLDYNYNEDDEKKSEVHISYKEVITSINNILHFINQEDGFKVDGSFVQKLNSFKKRC</sequence>
<protein>
    <submittedName>
        <fullName evidence="1">5540_t:CDS:1</fullName>
    </submittedName>
</protein>
<reference evidence="1" key="1">
    <citation type="submission" date="2021-06" db="EMBL/GenBank/DDBJ databases">
        <authorList>
            <person name="Kallberg Y."/>
            <person name="Tangrot J."/>
            <person name="Rosling A."/>
        </authorList>
    </citation>
    <scope>NUCLEOTIDE SEQUENCE</scope>
    <source>
        <strain evidence="1">IN212</strain>
    </source>
</reference>